<name>A0A0J7K2K7_LASNI</name>
<dbReference type="STRING" id="67767.A0A0J7K2K7"/>
<reference evidence="1 2" key="1">
    <citation type="submission" date="2015-04" db="EMBL/GenBank/DDBJ databases">
        <title>Lasius niger genome sequencing.</title>
        <authorList>
            <person name="Konorov E.A."/>
            <person name="Nikitin M.A."/>
            <person name="Kirill M.V."/>
            <person name="Chang P."/>
        </authorList>
    </citation>
    <scope>NUCLEOTIDE SEQUENCE [LARGE SCALE GENOMIC DNA]</scope>
    <source>
        <tissue evidence="1">Whole</tissue>
    </source>
</reference>
<evidence type="ECO:0000313" key="2">
    <source>
        <dbReference type="Proteomes" id="UP000036403"/>
    </source>
</evidence>
<accession>A0A0J7K2K7</accession>
<sequence>MEDNELFYQDYRMSIEQYDTILTMVQLHLQKFPKRTRKDPPGLRLALTLSIVLMATADAEYKFTWVDVGDYGFMSDRGIWTESTLGSALEEGSVDLPLPRLLPNSNIMFSHFL</sequence>
<organism evidence="1 2">
    <name type="scientific">Lasius niger</name>
    <name type="common">Black garden ant</name>
    <dbReference type="NCBI Taxonomy" id="67767"/>
    <lineage>
        <taxon>Eukaryota</taxon>
        <taxon>Metazoa</taxon>
        <taxon>Ecdysozoa</taxon>
        <taxon>Arthropoda</taxon>
        <taxon>Hexapoda</taxon>
        <taxon>Insecta</taxon>
        <taxon>Pterygota</taxon>
        <taxon>Neoptera</taxon>
        <taxon>Endopterygota</taxon>
        <taxon>Hymenoptera</taxon>
        <taxon>Apocrita</taxon>
        <taxon>Aculeata</taxon>
        <taxon>Formicoidea</taxon>
        <taxon>Formicidae</taxon>
        <taxon>Formicinae</taxon>
        <taxon>Lasius</taxon>
        <taxon>Lasius</taxon>
    </lineage>
</organism>
<dbReference type="OrthoDB" id="6758474at2759"/>
<comment type="caution">
    <text evidence="1">The sequence shown here is derived from an EMBL/GenBank/DDBJ whole genome shotgun (WGS) entry which is preliminary data.</text>
</comment>
<dbReference type="AlphaFoldDB" id="A0A0J7K2K7"/>
<keyword evidence="2" id="KW-1185">Reference proteome</keyword>
<evidence type="ECO:0000313" key="1">
    <source>
        <dbReference type="EMBL" id="KMQ84441.1"/>
    </source>
</evidence>
<dbReference type="EMBL" id="LBMM01016384">
    <property type="protein sequence ID" value="KMQ84441.1"/>
    <property type="molecule type" value="Genomic_DNA"/>
</dbReference>
<gene>
    <name evidence="1" type="ORF">RF55_17736</name>
</gene>
<dbReference type="PaxDb" id="67767-A0A0J7K2K7"/>
<protein>
    <submittedName>
        <fullName evidence="1">Nuclease harbi1</fullName>
    </submittedName>
</protein>
<dbReference type="Proteomes" id="UP000036403">
    <property type="component" value="Unassembled WGS sequence"/>
</dbReference>
<proteinExistence type="predicted"/>